<reference evidence="1 2" key="1">
    <citation type="submission" date="2015-01" db="EMBL/GenBank/DDBJ databases">
        <title>Lifestyle Evolution in Cyanobacterial Symbionts of Sponges.</title>
        <authorList>
            <person name="Burgsdorf I."/>
            <person name="Slaby B.M."/>
            <person name="Handley K.M."/>
            <person name="Haber M."/>
            <person name="Blom J."/>
            <person name="Marshall C.W."/>
            <person name="Gilbert J.A."/>
            <person name="Hentschel U."/>
            <person name="Steindler L."/>
        </authorList>
    </citation>
    <scope>NUCLEOTIDE SEQUENCE [LARGE SCALE GENOMIC DNA]</scope>
    <source>
        <strain evidence="1">142</strain>
    </source>
</reference>
<organism evidence="1 2">
    <name type="scientific">Candidatus Synechococcus spongiarum 142</name>
    <dbReference type="NCBI Taxonomy" id="1608213"/>
    <lineage>
        <taxon>Bacteria</taxon>
        <taxon>Bacillati</taxon>
        <taxon>Cyanobacteriota</taxon>
        <taxon>Cyanophyceae</taxon>
        <taxon>Synechococcales</taxon>
        <taxon>Synechococcaceae</taxon>
        <taxon>Synechococcus</taxon>
    </lineage>
</organism>
<proteinExistence type="predicted"/>
<dbReference type="AlphaFoldDB" id="A0A6N3X1X2"/>
<accession>A0A6N3X1X2</accession>
<gene>
    <name evidence="1" type="ORF">TH68_08875</name>
</gene>
<dbReference type="EMBL" id="JXUO01000284">
    <property type="protein sequence ID" value="KKZ11327.1"/>
    <property type="molecule type" value="Genomic_DNA"/>
</dbReference>
<evidence type="ECO:0000313" key="2">
    <source>
        <dbReference type="Proteomes" id="UP000035054"/>
    </source>
</evidence>
<protein>
    <submittedName>
        <fullName evidence="1">Uncharacterized protein</fullName>
    </submittedName>
</protein>
<dbReference type="Proteomes" id="UP000035054">
    <property type="component" value="Unassembled WGS sequence"/>
</dbReference>
<name>A0A6N3X1X2_9SYNE</name>
<sequence length="142" mass="14407">MGGAGGRIMVGRTSLGFREGCGSADGGFTNVRPAFALVPIPLPAVFLVGRRGAFLVVALAVAVSASLRGPEAGSLAGWDGFLWSFCSATGDGLRAIRAFVANLPWPMSSCADVGRVANIALVFNRTAKALPAGLTGLEAGWA</sequence>
<evidence type="ECO:0000313" key="1">
    <source>
        <dbReference type="EMBL" id="KKZ11327.1"/>
    </source>
</evidence>
<comment type="caution">
    <text evidence="1">The sequence shown here is derived from an EMBL/GenBank/DDBJ whole genome shotgun (WGS) entry which is preliminary data.</text>
</comment>